<keyword evidence="1" id="KW-0175">Coiled coil</keyword>
<evidence type="ECO:0000256" key="2">
    <source>
        <dbReference type="SAM" id="MobiDB-lite"/>
    </source>
</evidence>
<feature type="coiled-coil region" evidence="1">
    <location>
        <begin position="2"/>
        <end position="87"/>
    </location>
</feature>
<sequence>MLEQQSNKIVKETKQIKELKDEIRYEIEKWKKEQHQEMEKWRREQKQEIDKWKIEQKKITDKIEKENDELRMKIVTVEKKLEDQERKERRANLVIKGETSNGRLARQVTEEVLKKLDVERRVKVKDAFKMGRENEIFIVKMDNLEDKRIVMENRRILKGTSVYIDDDLSKNERERQRKLRMWANGERMKGMNPRVKYGRVFMNGKEYVLDECGENVNERVFGGRVYWNVAGVKNKKEDFWKYILKFDVIGLTETWLEEKDWEGYQKKATKGVEVEISKGKKREEERKSDGRNNHGSER</sequence>
<evidence type="ECO:0000313" key="3">
    <source>
        <dbReference type="EMBL" id="KYM98824.1"/>
    </source>
</evidence>
<proteinExistence type="predicted"/>
<evidence type="ECO:0000256" key="1">
    <source>
        <dbReference type="SAM" id="Coils"/>
    </source>
</evidence>
<dbReference type="Proteomes" id="UP000078542">
    <property type="component" value="Unassembled WGS sequence"/>
</dbReference>
<gene>
    <name evidence="3" type="ORF">ALC62_10454</name>
</gene>
<protein>
    <submittedName>
        <fullName evidence="3">Uncharacterized protein</fullName>
    </submittedName>
</protein>
<reference evidence="3 4" key="1">
    <citation type="submission" date="2016-03" db="EMBL/GenBank/DDBJ databases">
        <title>Cyphomyrmex costatus WGS genome.</title>
        <authorList>
            <person name="Nygaard S."/>
            <person name="Hu H."/>
            <person name="Boomsma J."/>
            <person name="Zhang G."/>
        </authorList>
    </citation>
    <scope>NUCLEOTIDE SEQUENCE [LARGE SCALE GENOMIC DNA]</scope>
    <source>
        <strain evidence="3">MS0001</strain>
        <tissue evidence="3">Whole body</tissue>
    </source>
</reference>
<name>A0A151IDU0_9HYME</name>
<organism evidence="3 4">
    <name type="scientific">Cyphomyrmex costatus</name>
    <dbReference type="NCBI Taxonomy" id="456900"/>
    <lineage>
        <taxon>Eukaryota</taxon>
        <taxon>Metazoa</taxon>
        <taxon>Ecdysozoa</taxon>
        <taxon>Arthropoda</taxon>
        <taxon>Hexapoda</taxon>
        <taxon>Insecta</taxon>
        <taxon>Pterygota</taxon>
        <taxon>Neoptera</taxon>
        <taxon>Endopterygota</taxon>
        <taxon>Hymenoptera</taxon>
        <taxon>Apocrita</taxon>
        <taxon>Aculeata</taxon>
        <taxon>Formicoidea</taxon>
        <taxon>Formicidae</taxon>
        <taxon>Myrmicinae</taxon>
        <taxon>Cyphomyrmex</taxon>
    </lineage>
</organism>
<evidence type="ECO:0000313" key="4">
    <source>
        <dbReference type="Proteomes" id="UP000078542"/>
    </source>
</evidence>
<dbReference type="AlphaFoldDB" id="A0A151IDU0"/>
<keyword evidence="4" id="KW-1185">Reference proteome</keyword>
<accession>A0A151IDU0</accession>
<dbReference type="STRING" id="456900.A0A151IDU0"/>
<dbReference type="EMBL" id="KQ977913">
    <property type="protein sequence ID" value="KYM98824.1"/>
    <property type="molecule type" value="Genomic_DNA"/>
</dbReference>
<feature type="region of interest" description="Disordered" evidence="2">
    <location>
        <begin position="269"/>
        <end position="298"/>
    </location>
</feature>